<sequence>MTYNVWSRDDIVVYRRMEDISGCVKKHQPDVIFFQEFTPYILRICQSFSWWKEYHCSPISLEERKDKSFCIMLSKVPMENHARWKFTTTATGKSYLEADIIPGLELGSMTAMKPIRIATTQLEPPCPPESVRCMERYTQAEHAVAALSSGENVVFGGDMSWDDKMDLPFPLPAGWVDAWKELRRVGHEYSWTYDSFWAEKIGEFNGYTAPASEMKKRSDRFVCKLHDYTLKHTEVIEDQGLGISYTKKYKTYNLEKVELMRSCHRGLVLTIVP</sequence>
<protein>
    <recommendedName>
        <fullName evidence="2">Endonuclease/exonuclease/phosphatase domain-containing protein</fullName>
    </recommendedName>
</protein>
<evidence type="ECO:0000259" key="2">
    <source>
        <dbReference type="Pfam" id="PF03372"/>
    </source>
</evidence>
<dbReference type="AlphaFoldDB" id="A0A8R7TPP9"/>
<dbReference type="GO" id="GO:0003697">
    <property type="term" value="F:single-stranded DNA binding"/>
    <property type="evidence" value="ECO:0007669"/>
    <property type="project" value="TreeGrafter"/>
</dbReference>
<dbReference type="GO" id="GO:0006302">
    <property type="term" value="P:double-strand break repair"/>
    <property type="evidence" value="ECO:0007669"/>
    <property type="project" value="TreeGrafter"/>
</dbReference>
<dbReference type="FunFam" id="3.60.10.10:FF:000058">
    <property type="entry name" value="Tyrosyl-DNA phosphodiesterase 2"/>
    <property type="match status" value="1"/>
</dbReference>
<reference evidence="4" key="1">
    <citation type="journal article" date="2013" name="Nature">
        <title>Draft genome of the wheat A-genome progenitor Triticum urartu.</title>
        <authorList>
            <person name="Ling H.Q."/>
            <person name="Zhao S."/>
            <person name="Liu D."/>
            <person name="Wang J."/>
            <person name="Sun H."/>
            <person name="Zhang C."/>
            <person name="Fan H."/>
            <person name="Li D."/>
            <person name="Dong L."/>
            <person name="Tao Y."/>
            <person name="Gao C."/>
            <person name="Wu H."/>
            <person name="Li Y."/>
            <person name="Cui Y."/>
            <person name="Guo X."/>
            <person name="Zheng S."/>
            <person name="Wang B."/>
            <person name="Yu K."/>
            <person name="Liang Q."/>
            <person name="Yang W."/>
            <person name="Lou X."/>
            <person name="Chen J."/>
            <person name="Feng M."/>
            <person name="Jian J."/>
            <person name="Zhang X."/>
            <person name="Luo G."/>
            <person name="Jiang Y."/>
            <person name="Liu J."/>
            <person name="Wang Z."/>
            <person name="Sha Y."/>
            <person name="Zhang B."/>
            <person name="Wu H."/>
            <person name="Tang D."/>
            <person name="Shen Q."/>
            <person name="Xue P."/>
            <person name="Zou S."/>
            <person name="Wang X."/>
            <person name="Liu X."/>
            <person name="Wang F."/>
            <person name="Yang Y."/>
            <person name="An X."/>
            <person name="Dong Z."/>
            <person name="Zhang K."/>
            <person name="Zhang X."/>
            <person name="Luo M.C."/>
            <person name="Dvorak J."/>
            <person name="Tong Y."/>
            <person name="Wang J."/>
            <person name="Yang H."/>
            <person name="Li Z."/>
            <person name="Wang D."/>
            <person name="Zhang A."/>
            <person name="Wang J."/>
        </authorList>
    </citation>
    <scope>NUCLEOTIDE SEQUENCE</scope>
    <source>
        <strain evidence="4">cv. G1812</strain>
    </source>
</reference>
<organism evidence="3 4">
    <name type="scientific">Triticum urartu</name>
    <name type="common">Red wild einkorn</name>
    <name type="synonym">Crithodium urartu</name>
    <dbReference type="NCBI Taxonomy" id="4572"/>
    <lineage>
        <taxon>Eukaryota</taxon>
        <taxon>Viridiplantae</taxon>
        <taxon>Streptophyta</taxon>
        <taxon>Embryophyta</taxon>
        <taxon>Tracheophyta</taxon>
        <taxon>Spermatophyta</taxon>
        <taxon>Magnoliopsida</taxon>
        <taxon>Liliopsida</taxon>
        <taxon>Poales</taxon>
        <taxon>Poaceae</taxon>
        <taxon>BOP clade</taxon>
        <taxon>Pooideae</taxon>
        <taxon>Triticodae</taxon>
        <taxon>Triticeae</taxon>
        <taxon>Triticinae</taxon>
        <taxon>Triticum</taxon>
    </lineage>
</organism>
<dbReference type="PANTHER" id="PTHR15822:SF24">
    <property type="entry name" value="ENDONUCLEASE_EXONUCLEASE_PHOSPHATASE DOMAIN-CONTAINING PROTEIN"/>
    <property type="match status" value="1"/>
</dbReference>
<dbReference type="EnsemblPlants" id="TuG1812G0200005843.01.T01">
    <property type="protein sequence ID" value="TuG1812G0200005843.01.T01"/>
    <property type="gene ID" value="TuG1812G0200005843.01"/>
</dbReference>
<proteinExistence type="predicted"/>
<evidence type="ECO:0000256" key="1">
    <source>
        <dbReference type="ARBA" id="ARBA00022801"/>
    </source>
</evidence>
<dbReference type="Pfam" id="PF03372">
    <property type="entry name" value="Exo_endo_phos"/>
    <property type="match status" value="1"/>
</dbReference>
<dbReference type="GO" id="GO:0005737">
    <property type="term" value="C:cytoplasm"/>
    <property type="evidence" value="ECO:0007669"/>
    <property type="project" value="TreeGrafter"/>
</dbReference>
<dbReference type="InterPro" id="IPR051547">
    <property type="entry name" value="TDP2-like"/>
</dbReference>
<dbReference type="SUPFAM" id="SSF56219">
    <property type="entry name" value="DNase I-like"/>
    <property type="match status" value="1"/>
</dbReference>
<reference evidence="3" key="2">
    <citation type="submission" date="2018-03" db="EMBL/GenBank/DDBJ databases">
        <title>The Triticum urartu genome reveals the dynamic nature of wheat genome evolution.</title>
        <authorList>
            <person name="Ling H."/>
            <person name="Ma B."/>
            <person name="Shi X."/>
            <person name="Liu H."/>
            <person name="Dong L."/>
            <person name="Sun H."/>
            <person name="Cao Y."/>
            <person name="Gao Q."/>
            <person name="Zheng S."/>
            <person name="Li Y."/>
            <person name="Yu Y."/>
            <person name="Du H."/>
            <person name="Qi M."/>
            <person name="Li Y."/>
            <person name="Yu H."/>
            <person name="Cui Y."/>
            <person name="Wang N."/>
            <person name="Chen C."/>
            <person name="Wu H."/>
            <person name="Zhao Y."/>
            <person name="Zhang J."/>
            <person name="Li Y."/>
            <person name="Zhou W."/>
            <person name="Zhang B."/>
            <person name="Hu W."/>
            <person name="Eijk M."/>
            <person name="Tang J."/>
            <person name="Witsenboer H."/>
            <person name="Zhao S."/>
            <person name="Li Z."/>
            <person name="Zhang A."/>
            <person name="Wang D."/>
            <person name="Liang C."/>
        </authorList>
    </citation>
    <scope>NUCLEOTIDE SEQUENCE [LARGE SCALE GENOMIC DNA]</scope>
    <source>
        <strain evidence="3">cv. G1812</strain>
    </source>
</reference>
<evidence type="ECO:0000313" key="4">
    <source>
        <dbReference type="Proteomes" id="UP000015106"/>
    </source>
</evidence>
<dbReference type="GO" id="GO:0070260">
    <property type="term" value="F:5'-tyrosyl-DNA phosphodiesterase activity"/>
    <property type="evidence" value="ECO:0007669"/>
    <property type="project" value="TreeGrafter"/>
</dbReference>
<reference evidence="3" key="3">
    <citation type="submission" date="2022-06" db="UniProtKB">
        <authorList>
            <consortium name="EnsemblPlants"/>
        </authorList>
    </citation>
    <scope>IDENTIFICATION</scope>
</reference>
<keyword evidence="4" id="KW-1185">Reference proteome</keyword>
<feature type="domain" description="Endonuclease/exonuclease/phosphatase" evidence="2">
    <location>
        <begin position="1"/>
        <end position="159"/>
    </location>
</feature>
<dbReference type="Proteomes" id="UP000015106">
    <property type="component" value="Chromosome 2"/>
</dbReference>
<dbReference type="Gene3D" id="3.60.10.10">
    <property type="entry name" value="Endonuclease/exonuclease/phosphatase"/>
    <property type="match status" value="1"/>
</dbReference>
<dbReference type="PANTHER" id="PTHR15822">
    <property type="entry name" value="TRAF AND TNF RECEPTOR-ASSOCIATED PROTEIN"/>
    <property type="match status" value="1"/>
</dbReference>
<name>A0A8R7TPP9_TRIUA</name>
<evidence type="ECO:0000313" key="3">
    <source>
        <dbReference type="EnsemblPlants" id="TuG1812G0200005843.01.T01"/>
    </source>
</evidence>
<dbReference type="InterPro" id="IPR036691">
    <property type="entry name" value="Endo/exonu/phosph_ase_sf"/>
</dbReference>
<dbReference type="InterPro" id="IPR005135">
    <property type="entry name" value="Endo/exonuclease/phosphatase"/>
</dbReference>
<keyword evidence="1" id="KW-0378">Hydrolase</keyword>
<accession>A0A8R7TPP9</accession>
<dbReference type="Gramene" id="TuG1812G0200005843.01.T01">
    <property type="protein sequence ID" value="TuG1812G0200005843.01.T01"/>
    <property type="gene ID" value="TuG1812G0200005843.01"/>
</dbReference>
<dbReference type="CDD" id="cd09080">
    <property type="entry name" value="TDP2"/>
    <property type="match status" value="1"/>
</dbReference>